<reference evidence="8" key="2">
    <citation type="submission" date="2020-09" db="EMBL/GenBank/DDBJ databases">
        <authorList>
            <person name="Sun Q."/>
            <person name="Zhou Y."/>
        </authorList>
    </citation>
    <scope>NUCLEOTIDE SEQUENCE</scope>
    <source>
        <strain evidence="8">CGMCC 1.15880</strain>
    </source>
</reference>
<dbReference type="InterPro" id="IPR004839">
    <property type="entry name" value="Aminotransferase_I/II_large"/>
</dbReference>
<evidence type="ECO:0000313" key="8">
    <source>
        <dbReference type="EMBL" id="GGA17638.1"/>
    </source>
</evidence>
<dbReference type="Gene3D" id="3.90.1150.10">
    <property type="entry name" value="Aspartate Aminotransferase, domain 1"/>
    <property type="match status" value="1"/>
</dbReference>
<sequence length="413" mass="44523">MTSQETPLDWGTRYAARMAGMKASEIRELLKLVDQPDIVSFAGGIPDPALFPQAEIAQIYAQICGDRAQFDAALQYSVSEGDAGLRQWIVGYMAKRDVVCGPENILITNGSQQALEFLGRMFLSPKDTALVEAPTYLGALQAFSAMEPVYDTLPTGATNRTAASYRDTAEAAGGGLKFAYVVPDFANPTGHTLNIGERRELLQFARDLDIPVIEDSPYVALRYDGEEVPMLQALDCAEQGGIEASRVVSLGSFSKVFTPGLRVGWICAPSDVIGKVTLMKQASDLSSSAINQRVIATLASTRFDQQVAEGIAHYREKRDAMLSALEQHMPKGVKWSKPEGGLFIWVTLPEGLDATALLQQSVEEARVAYVPGHAFYADGSGRNTLRLSFSLPPVSAIEGGIAKLGALLRGAIE</sequence>
<dbReference type="GO" id="GO:0030170">
    <property type="term" value="F:pyridoxal phosphate binding"/>
    <property type="evidence" value="ECO:0007669"/>
    <property type="project" value="InterPro"/>
</dbReference>
<dbReference type="AlphaFoldDB" id="A0A916VPQ4"/>
<evidence type="ECO:0000256" key="3">
    <source>
        <dbReference type="ARBA" id="ARBA00011738"/>
    </source>
</evidence>
<dbReference type="EMBL" id="BMKA01000002">
    <property type="protein sequence ID" value="GGA17638.1"/>
    <property type="molecule type" value="Genomic_DNA"/>
</dbReference>
<organism evidence="8 9">
    <name type="scientific">Neptunicoccus cionae</name>
    <dbReference type="NCBI Taxonomy" id="2035344"/>
    <lineage>
        <taxon>Bacteria</taxon>
        <taxon>Pseudomonadati</taxon>
        <taxon>Pseudomonadota</taxon>
        <taxon>Alphaproteobacteria</taxon>
        <taxon>Rhodobacterales</taxon>
        <taxon>Paracoccaceae</taxon>
        <taxon>Neptunicoccus</taxon>
    </lineage>
</organism>
<evidence type="ECO:0000256" key="4">
    <source>
        <dbReference type="ARBA" id="ARBA00022576"/>
    </source>
</evidence>
<dbReference type="Pfam" id="PF00155">
    <property type="entry name" value="Aminotran_1_2"/>
    <property type="match status" value="1"/>
</dbReference>
<dbReference type="PANTHER" id="PTHR42790:SF19">
    <property type="entry name" value="KYNURENINE_ALPHA-AMINOADIPATE AMINOTRANSFERASE, MITOCHONDRIAL"/>
    <property type="match status" value="1"/>
</dbReference>
<dbReference type="Gene3D" id="3.40.640.10">
    <property type="entry name" value="Type I PLP-dependent aspartate aminotransferase-like (Major domain)"/>
    <property type="match status" value="1"/>
</dbReference>
<accession>A0A916VPQ4</accession>
<gene>
    <name evidence="8" type="ORF">GCM10011498_17810</name>
</gene>
<keyword evidence="9" id="KW-1185">Reference proteome</keyword>
<keyword evidence="6" id="KW-0663">Pyridoxal phosphate</keyword>
<evidence type="ECO:0000256" key="1">
    <source>
        <dbReference type="ARBA" id="ARBA00001933"/>
    </source>
</evidence>
<comment type="caution">
    <text evidence="8">The sequence shown here is derived from an EMBL/GenBank/DDBJ whole genome shotgun (WGS) entry which is preliminary data.</text>
</comment>
<feature type="domain" description="Aminotransferase class I/classII large" evidence="7">
    <location>
        <begin position="67"/>
        <end position="389"/>
    </location>
</feature>
<dbReference type="FunFam" id="3.40.640.10:FF:000053">
    <property type="entry name" value="Aminotransferase, class I"/>
    <property type="match status" value="1"/>
</dbReference>
<keyword evidence="4" id="KW-0032">Aminotransferase</keyword>
<protein>
    <submittedName>
        <fullName evidence="8">GntR family transcriptional regulator</fullName>
    </submittedName>
</protein>
<dbReference type="RefSeq" id="WP_188673567.1">
    <property type="nucleotide sequence ID" value="NZ_BMKA01000002.1"/>
</dbReference>
<keyword evidence="5" id="KW-0808">Transferase</keyword>
<dbReference type="Proteomes" id="UP000628017">
    <property type="component" value="Unassembled WGS sequence"/>
</dbReference>
<comment type="subunit">
    <text evidence="3">Homodimer.</text>
</comment>
<comment type="cofactor">
    <cofactor evidence="1">
        <name>pyridoxal 5'-phosphate</name>
        <dbReference type="ChEBI" id="CHEBI:597326"/>
    </cofactor>
</comment>
<dbReference type="InterPro" id="IPR050859">
    <property type="entry name" value="Class-I_PLP-dep_aminotransf"/>
</dbReference>
<evidence type="ECO:0000259" key="7">
    <source>
        <dbReference type="Pfam" id="PF00155"/>
    </source>
</evidence>
<dbReference type="GO" id="GO:0008483">
    <property type="term" value="F:transaminase activity"/>
    <property type="evidence" value="ECO:0007669"/>
    <property type="project" value="UniProtKB-KW"/>
</dbReference>
<dbReference type="InterPro" id="IPR015424">
    <property type="entry name" value="PyrdxlP-dep_Trfase"/>
</dbReference>
<evidence type="ECO:0000256" key="5">
    <source>
        <dbReference type="ARBA" id="ARBA00022679"/>
    </source>
</evidence>
<name>A0A916VPQ4_9RHOB</name>
<reference evidence="8" key="1">
    <citation type="journal article" date="2014" name="Int. J. Syst. Evol. Microbiol.">
        <title>Complete genome sequence of Corynebacterium casei LMG S-19264T (=DSM 44701T), isolated from a smear-ripened cheese.</title>
        <authorList>
            <consortium name="US DOE Joint Genome Institute (JGI-PGF)"/>
            <person name="Walter F."/>
            <person name="Albersmeier A."/>
            <person name="Kalinowski J."/>
            <person name="Ruckert C."/>
        </authorList>
    </citation>
    <scope>NUCLEOTIDE SEQUENCE</scope>
    <source>
        <strain evidence="8">CGMCC 1.15880</strain>
    </source>
</reference>
<comment type="similarity">
    <text evidence="2">Belongs to the class-I pyridoxal-phosphate-dependent aminotransferase family.</text>
</comment>
<dbReference type="GO" id="GO:1901605">
    <property type="term" value="P:alpha-amino acid metabolic process"/>
    <property type="evidence" value="ECO:0007669"/>
    <property type="project" value="TreeGrafter"/>
</dbReference>
<dbReference type="InterPro" id="IPR015422">
    <property type="entry name" value="PyrdxlP-dep_Trfase_small"/>
</dbReference>
<evidence type="ECO:0000313" key="9">
    <source>
        <dbReference type="Proteomes" id="UP000628017"/>
    </source>
</evidence>
<proteinExistence type="inferred from homology"/>
<dbReference type="InterPro" id="IPR015421">
    <property type="entry name" value="PyrdxlP-dep_Trfase_major"/>
</dbReference>
<evidence type="ECO:0000256" key="6">
    <source>
        <dbReference type="ARBA" id="ARBA00022898"/>
    </source>
</evidence>
<evidence type="ECO:0000256" key="2">
    <source>
        <dbReference type="ARBA" id="ARBA00007441"/>
    </source>
</evidence>
<dbReference type="CDD" id="cd00609">
    <property type="entry name" value="AAT_like"/>
    <property type="match status" value="1"/>
</dbReference>
<dbReference type="SUPFAM" id="SSF53383">
    <property type="entry name" value="PLP-dependent transferases"/>
    <property type="match status" value="1"/>
</dbReference>
<dbReference type="PANTHER" id="PTHR42790">
    <property type="entry name" value="AMINOTRANSFERASE"/>
    <property type="match status" value="1"/>
</dbReference>